<accession>A0A0V1MHI3</accession>
<reference evidence="1 2" key="1">
    <citation type="submission" date="2015-01" db="EMBL/GenBank/DDBJ databases">
        <title>Evolution of Trichinella species and genotypes.</title>
        <authorList>
            <person name="Korhonen P.K."/>
            <person name="Edoardo P."/>
            <person name="Giuseppe L.R."/>
            <person name="Gasser R.B."/>
        </authorList>
    </citation>
    <scope>NUCLEOTIDE SEQUENCE [LARGE SCALE GENOMIC DNA]</scope>
    <source>
        <strain evidence="1">ISS1980</strain>
    </source>
</reference>
<sequence length="73" mass="7810">MVSSCFPGKIAGCLMDAGRSAISNLLPMHSILDSSGRDLAAARRHAASLAECSDFWSELFLLHQPHPSCFSCS</sequence>
<organism evidence="1 2">
    <name type="scientific">Trichinella papuae</name>
    <dbReference type="NCBI Taxonomy" id="268474"/>
    <lineage>
        <taxon>Eukaryota</taxon>
        <taxon>Metazoa</taxon>
        <taxon>Ecdysozoa</taxon>
        <taxon>Nematoda</taxon>
        <taxon>Enoplea</taxon>
        <taxon>Dorylaimia</taxon>
        <taxon>Trichinellida</taxon>
        <taxon>Trichinellidae</taxon>
        <taxon>Trichinella</taxon>
    </lineage>
</organism>
<comment type="caution">
    <text evidence="1">The sequence shown here is derived from an EMBL/GenBank/DDBJ whole genome shotgun (WGS) entry which is preliminary data.</text>
</comment>
<proteinExistence type="predicted"/>
<dbReference type="EMBL" id="JYDO01000103">
    <property type="protein sequence ID" value="KRZ71055.1"/>
    <property type="molecule type" value="Genomic_DNA"/>
</dbReference>
<dbReference type="AlphaFoldDB" id="A0A0V1MHI3"/>
<name>A0A0V1MHI3_9BILA</name>
<protein>
    <submittedName>
        <fullName evidence="1">Uncharacterized protein</fullName>
    </submittedName>
</protein>
<dbReference type="Proteomes" id="UP000054843">
    <property type="component" value="Unassembled WGS sequence"/>
</dbReference>
<gene>
    <name evidence="1" type="ORF">T10_7918</name>
</gene>
<evidence type="ECO:0000313" key="1">
    <source>
        <dbReference type="EMBL" id="KRZ71055.1"/>
    </source>
</evidence>
<evidence type="ECO:0000313" key="2">
    <source>
        <dbReference type="Proteomes" id="UP000054843"/>
    </source>
</evidence>
<keyword evidence="2" id="KW-1185">Reference proteome</keyword>